<accession>A0A815NIM6</accession>
<evidence type="ECO:0000313" key="4">
    <source>
        <dbReference type="EMBL" id="CAF4255966.1"/>
    </source>
</evidence>
<feature type="compositionally biased region" description="Polar residues" evidence="1">
    <location>
        <begin position="107"/>
        <end position="116"/>
    </location>
</feature>
<name>A0A815NIM6_9BILA</name>
<feature type="compositionally biased region" description="Basic residues" evidence="1">
    <location>
        <begin position="78"/>
        <end position="87"/>
    </location>
</feature>
<proteinExistence type="predicted"/>
<protein>
    <recommendedName>
        <fullName evidence="7">RanBP2-type domain-containing protein</fullName>
    </recommendedName>
</protein>
<feature type="region of interest" description="Disordered" evidence="1">
    <location>
        <begin position="78"/>
        <end position="131"/>
    </location>
</feature>
<keyword evidence="6" id="KW-1185">Reference proteome</keyword>
<evidence type="ECO:0000313" key="5">
    <source>
        <dbReference type="EMBL" id="CAF4312706.1"/>
    </source>
</evidence>
<dbReference type="EMBL" id="CAJNOQ010018727">
    <property type="protein sequence ID" value="CAF1435137.1"/>
    <property type="molecule type" value="Genomic_DNA"/>
</dbReference>
<evidence type="ECO:0008006" key="7">
    <source>
        <dbReference type="Google" id="ProtNLM"/>
    </source>
</evidence>
<organism evidence="2 6">
    <name type="scientific">Didymodactylos carnosus</name>
    <dbReference type="NCBI Taxonomy" id="1234261"/>
    <lineage>
        <taxon>Eukaryota</taxon>
        <taxon>Metazoa</taxon>
        <taxon>Spiralia</taxon>
        <taxon>Gnathifera</taxon>
        <taxon>Rotifera</taxon>
        <taxon>Eurotatoria</taxon>
        <taxon>Bdelloidea</taxon>
        <taxon>Philodinida</taxon>
        <taxon>Philodinidae</taxon>
        <taxon>Didymodactylos</taxon>
    </lineage>
</organism>
<evidence type="ECO:0000313" key="2">
    <source>
        <dbReference type="EMBL" id="CAF1435137.1"/>
    </source>
</evidence>
<gene>
    <name evidence="2" type="ORF">GPM918_LOCUS34154</name>
    <name evidence="3" type="ORF">OVA965_LOCUS35323</name>
    <name evidence="5" type="ORF">SRO942_LOCUS34852</name>
    <name evidence="4" type="ORF">TMI583_LOCUS36285</name>
</gene>
<comment type="caution">
    <text evidence="2">The sequence shown here is derived from an EMBL/GenBank/DDBJ whole genome shotgun (WGS) entry which is preliminary data.</text>
</comment>
<feature type="compositionally biased region" description="Basic and acidic residues" evidence="1">
    <location>
        <begin position="121"/>
        <end position="130"/>
    </location>
</feature>
<dbReference type="Proteomes" id="UP000663829">
    <property type="component" value="Unassembled WGS sequence"/>
</dbReference>
<reference evidence="2" key="1">
    <citation type="submission" date="2021-02" db="EMBL/GenBank/DDBJ databases">
        <authorList>
            <person name="Nowell W R."/>
        </authorList>
    </citation>
    <scope>NUCLEOTIDE SEQUENCE</scope>
</reference>
<evidence type="ECO:0000256" key="1">
    <source>
        <dbReference type="SAM" id="MobiDB-lite"/>
    </source>
</evidence>
<dbReference type="EMBL" id="CAJOBA010052545">
    <property type="protein sequence ID" value="CAF4255966.1"/>
    <property type="molecule type" value="Genomic_DNA"/>
</dbReference>
<evidence type="ECO:0000313" key="6">
    <source>
        <dbReference type="Proteomes" id="UP000663829"/>
    </source>
</evidence>
<dbReference type="OrthoDB" id="10050901at2759"/>
<dbReference type="EMBL" id="CAJNOK010030677">
    <property type="protein sequence ID" value="CAF1462900.1"/>
    <property type="molecule type" value="Genomic_DNA"/>
</dbReference>
<dbReference type="Proteomes" id="UP000682733">
    <property type="component" value="Unassembled WGS sequence"/>
</dbReference>
<evidence type="ECO:0000313" key="3">
    <source>
        <dbReference type="EMBL" id="CAF1462900.1"/>
    </source>
</evidence>
<dbReference type="AlphaFoldDB" id="A0A815NIM6"/>
<dbReference type="Proteomes" id="UP000681722">
    <property type="component" value="Unassembled WGS sequence"/>
</dbReference>
<dbReference type="EMBL" id="CAJOBC010084168">
    <property type="protein sequence ID" value="CAF4312706.1"/>
    <property type="molecule type" value="Genomic_DNA"/>
</dbReference>
<sequence>MGSSQSVTGTTGQSSSFDQWAFGTHENAIKIEDVSESIQQLPTQYFGGKDIDNDQQLHQMQQELLGFDDVFRRLFRRKKKNSKKQKQKQTQQKNNYLQPTYDENYYDPTTGTSYNPYSGEEQTKLDETPSRNRLIKPIYFQKSKPTDVKYTRSNIPSDNTQVWKCEQCGDKNNQANEQLCAKCVTALMDNVDQTTKSKL</sequence>
<dbReference type="Proteomes" id="UP000677228">
    <property type="component" value="Unassembled WGS sequence"/>
</dbReference>